<dbReference type="InterPro" id="IPR025953">
    <property type="entry name" value="YlbD_coat"/>
</dbReference>
<accession>A0ABN1GK97</accession>
<evidence type="ECO:0008006" key="4">
    <source>
        <dbReference type="Google" id="ProtNLM"/>
    </source>
</evidence>
<name>A0ABN1GK97_9BACI</name>
<sequence length="125" mass="15085">MHDEELHPTLREFKQFINAHPKLIEEVRRSGRGWQEYYEKWALLEEDDPFWDDYKQNTRSDGKKTEVFSKVLEMTENIDAEKVQKQVQQLNHSISVLQEMLGQFQRNQKPNTFGNSNNPFNWKRD</sequence>
<dbReference type="EMBL" id="BAAADS010000025">
    <property type="protein sequence ID" value="GAA0613247.1"/>
    <property type="molecule type" value="Genomic_DNA"/>
</dbReference>
<protein>
    <recommendedName>
        <fullName evidence="4">Coat protein YlbD-like</fullName>
    </recommendedName>
</protein>
<dbReference type="RefSeq" id="WP_343815645.1">
    <property type="nucleotide sequence ID" value="NZ_BAAADS010000025.1"/>
</dbReference>
<dbReference type="Pfam" id="PF14071">
    <property type="entry name" value="YlbD_coat"/>
    <property type="match status" value="1"/>
</dbReference>
<dbReference type="Proteomes" id="UP001500866">
    <property type="component" value="Unassembled WGS sequence"/>
</dbReference>
<organism evidence="2 3">
    <name type="scientific">Virgibacillus siamensis</name>
    <dbReference type="NCBI Taxonomy" id="480071"/>
    <lineage>
        <taxon>Bacteria</taxon>
        <taxon>Bacillati</taxon>
        <taxon>Bacillota</taxon>
        <taxon>Bacilli</taxon>
        <taxon>Bacillales</taxon>
        <taxon>Bacillaceae</taxon>
        <taxon>Virgibacillus</taxon>
    </lineage>
</organism>
<comment type="caution">
    <text evidence="2">The sequence shown here is derived from an EMBL/GenBank/DDBJ whole genome shotgun (WGS) entry which is preliminary data.</text>
</comment>
<proteinExistence type="predicted"/>
<evidence type="ECO:0000256" key="1">
    <source>
        <dbReference type="SAM" id="MobiDB-lite"/>
    </source>
</evidence>
<evidence type="ECO:0000313" key="3">
    <source>
        <dbReference type="Proteomes" id="UP001500866"/>
    </source>
</evidence>
<reference evidence="2 3" key="1">
    <citation type="journal article" date="2019" name="Int. J. Syst. Evol. Microbiol.">
        <title>The Global Catalogue of Microorganisms (GCM) 10K type strain sequencing project: providing services to taxonomists for standard genome sequencing and annotation.</title>
        <authorList>
            <consortium name="The Broad Institute Genomics Platform"/>
            <consortium name="The Broad Institute Genome Sequencing Center for Infectious Disease"/>
            <person name="Wu L."/>
            <person name="Ma J."/>
        </authorList>
    </citation>
    <scope>NUCLEOTIDE SEQUENCE [LARGE SCALE GENOMIC DNA]</scope>
    <source>
        <strain evidence="2 3">JCM 15395</strain>
    </source>
</reference>
<evidence type="ECO:0000313" key="2">
    <source>
        <dbReference type="EMBL" id="GAA0613247.1"/>
    </source>
</evidence>
<keyword evidence="3" id="KW-1185">Reference proteome</keyword>
<gene>
    <name evidence="2" type="ORF">GCM10009001_33090</name>
</gene>
<feature type="region of interest" description="Disordered" evidence="1">
    <location>
        <begin position="105"/>
        <end position="125"/>
    </location>
</feature>